<proteinExistence type="predicted"/>
<gene>
    <name evidence="1" type="ORF">PoB_007051500</name>
</gene>
<evidence type="ECO:0008006" key="3">
    <source>
        <dbReference type="Google" id="ProtNLM"/>
    </source>
</evidence>
<keyword evidence="2" id="KW-1185">Reference proteome</keyword>
<dbReference type="Proteomes" id="UP000735302">
    <property type="component" value="Unassembled WGS sequence"/>
</dbReference>
<reference evidence="1 2" key="1">
    <citation type="journal article" date="2021" name="Elife">
        <title>Chloroplast acquisition without the gene transfer in kleptoplastic sea slugs, Plakobranchus ocellatus.</title>
        <authorList>
            <person name="Maeda T."/>
            <person name="Takahashi S."/>
            <person name="Yoshida T."/>
            <person name="Shimamura S."/>
            <person name="Takaki Y."/>
            <person name="Nagai Y."/>
            <person name="Toyoda A."/>
            <person name="Suzuki Y."/>
            <person name="Arimoto A."/>
            <person name="Ishii H."/>
            <person name="Satoh N."/>
            <person name="Nishiyama T."/>
            <person name="Hasebe M."/>
            <person name="Maruyama T."/>
            <person name="Minagawa J."/>
            <person name="Obokata J."/>
            <person name="Shigenobu S."/>
        </authorList>
    </citation>
    <scope>NUCLEOTIDE SEQUENCE [LARGE SCALE GENOMIC DNA]</scope>
</reference>
<evidence type="ECO:0000313" key="2">
    <source>
        <dbReference type="Proteomes" id="UP000735302"/>
    </source>
</evidence>
<dbReference type="AlphaFoldDB" id="A0AAV4DJ46"/>
<organism evidence="1 2">
    <name type="scientific">Plakobranchus ocellatus</name>
    <dbReference type="NCBI Taxonomy" id="259542"/>
    <lineage>
        <taxon>Eukaryota</taxon>
        <taxon>Metazoa</taxon>
        <taxon>Spiralia</taxon>
        <taxon>Lophotrochozoa</taxon>
        <taxon>Mollusca</taxon>
        <taxon>Gastropoda</taxon>
        <taxon>Heterobranchia</taxon>
        <taxon>Euthyneura</taxon>
        <taxon>Panpulmonata</taxon>
        <taxon>Sacoglossa</taxon>
        <taxon>Placobranchoidea</taxon>
        <taxon>Plakobranchidae</taxon>
        <taxon>Plakobranchus</taxon>
    </lineage>
</organism>
<protein>
    <recommendedName>
        <fullName evidence="3">Apple domain-containing protein</fullName>
    </recommendedName>
</protein>
<accession>A0AAV4DJ46</accession>
<dbReference type="EMBL" id="BLXT01007928">
    <property type="protein sequence ID" value="GFO44010.1"/>
    <property type="molecule type" value="Genomic_DNA"/>
</dbReference>
<sequence>MKYNRTLHNLIWADGADVAPDMPWENDEVPSYPSHPHNSGGLAMDGRLKAWDWSWRVYSVCGYHTKTFHEAVGTTNSATRPTNVTSSIADIAVGSYLQCTILCSEYDFCRAAHFDLLSETCKILGPSSYTDLEADAASTTFVRARYIGQASDD</sequence>
<comment type="caution">
    <text evidence="1">The sequence shown here is derived from an EMBL/GenBank/DDBJ whole genome shotgun (WGS) entry which is preliminary data.</text>
</comment>
<evidence type="ECO:0000313" key="1">
    <source>
        <dbReference type="EMBL" id="GFO44010.1"/>
    </source>
</evidence>
<name>A0AAV4DJ46_9GAST</name>